<evidence type="ECO:0000313" key="1">
    <source>
        <dbReference type="EnsemblProtists" id="EOD34497"/>
    </source>
</evidence>
<organism evidence="1 2">
    <name type="scientific">Emiliania huxleyi (strain CCMP1516)</name>
    <dbReference type="NCBI Taxonomy" id="280463"/>
    <lineage>
        <taxon>Eukaryota</taxon>
        <taxon>Haptista</taxon>
        <taxon>Haptophyta</taxon>
        <taxon>Prymnesiophyceae</taxon>
        <taxon>Isochrysidales</taxon>
        <taxon>Noelaerhabdaceae</taxon>
        <taxon>Emiliania</taxon>
    </lineage>
</organism>
<dbReference type="RefSeq" id="XP_005786926.1">
    <property type="nucleotide sequence ID" value="XM_005786869.1"/>
</dbReference>
<keyword evidence="2" id="KW-1185">Reference proteome</keyword>
<dbReference type="HOGENOM" id="CLU_2627136_0_0_1"/>
<dbReference type="EnsemblProtists" id="EOD34497">
    <property type="protein sequence ID" value="EOD34497"/>
    <property type="gene ID" value="EMIHUDRAFT_441314"/>
</dbReference>
<accession>A0A0D3KFG2</accession>
<dbReference type="AlphaFoldDB" id="A0A0D3KFG2"/>
<dbReference type="GeneID" id="17279767"/>
<reference evidence="2" key="1">
    <citation type="journal article" date="2013" name="Nature">
        <title>Pan genome of the phytoplankton Emiliania underpins its global distribution.</title>
        <authorList>
            <person name="Read B.A."/>
            <person name="Kegel J."/>
            <person name="Klute M.J."/>
            <person name="Kuo A."/>
            <person name="Lefebvre S.C."/>
            <person name="Maumus F."/>
            <person name="Mayer C."/>
            <person name="Miller J."/>
            <person name="Monier A."/>
            <person name="Salamov A."/>
            <person name="Young J."/>
            <person name="Aguilar M."/>
            <person name="Claverie J.M."/>
            <person name="Frickenhaus S."/>
            <person name="Gonzalez K."/>
            <person name="Herman E.K."/>
            <person name="Lin Y.C."/>
            <person name="Napier J."/>
            <person name="Ogata H."/>
            <person name="Sarno A.F."/>
            <person name="Shmutz J."/>
            <person name="Schroeder D."/>
            <person name="de Vargas C."/>
            <person name="Verret F."/>
            <person name="von Dassow P."/>
            <person name="Valentin K."/>
            <person name="Van de Peer Y."/>
            <person name="Wheeler G."/>
            <person name="Dacks J.B."/>
            <person name="Delwiche C.F."/>
            <person name="Dyhrman S.T."/>
            <person name="Glockner G."/>
            <person name="John U."/>
            <person name="Richards T."/>
            <person name="Worden A.Z."/>
            <person name="Zhang X."/>
            <person name="Grigoriev I.V."/>
            <person name="Allen A.E."/>
            <person name="Bidle K."/>
            <person name="Borodovsky M."/>
            <person name="Bowler C."/>
            <person name="Brownlee C."/>
            <person name="Cock J.M."/>
            <person name="Elias M."/>
            <person name="Gladyshev V.N."/>
            <person name="Groth M."/>
            <person name="Guda C."/>
            <person name="Hadaegh A."/>
            <person name="Iglesias-Rodriguez M.D."/>
            <person name="Jenkins J."/>
            <person name="Jones B.M."/>
            <person name="Lawson T."/>
            <person name="Leese F."/>
            <person name="Lindquist E."/>
            <person name="Lobanov A."/>
            <person name="Lomsadze A."/>
            <person name="Malik S.B."/>
            <person name="Marsh M.E."/>
            <person name="Mackinder L."/>
            <person name="Mock T."/>
            <person name="Mueller-Roeber B."/>
            <person name="Pagarete A."/>
            <person name="Parker M."/>
            <person name="Probert I."/>
            <person name="Quesneville H."/>
            <person name="Raines C."/>
            <person name="Rensing S.A."/>
            <person name="Riano-Pachon D.M."/>
            <person name="Richier S."/>
            <person name="Rokitta S."/>
            <person name="Shiraiwa Y."/>
            <person name="Soanes D.M."/>
            <person name="van der Giezen M."/>
            <person name="Wahlund T.M."/>
            <person name="Williams B."/>
            <person name="Wilson W."/>
            <person name="Wolfe G."/>
            <person name="Wurch L.L."/>
        </authorList>
    </citation>
    <scope>NUCLEOTIDE SEQUENCE</scope>
</reference>
<dbReference type="Proteomes" id="UP000013827">
    <property type="component" value="Unassembled WGS sequence"/>
</dbReference>
<dbReference type="PaxDb" id="2903-EOD34497"/>
<evidence type="ECO:0000313" key="2">
    <source>
        <dbReference type="Proteomes" id="UP000013827"/>
    </source>
</evidence>
<sequence length="78" mass="8250">MTPPMLGLNISQAGVARITVTGRSSPRRKGDPEQLLLCPPPGCLATAEARATAWVRATGRDVELGNDLVVVRSRGLAR</sequence>
<name>A0A0D3KFG2_EMIH1</name>
<dbReference type="KEGG" id="ehx:EMIHUDRAFT_441314"/>
<proteinExistence type="predicted"/>
<protein>
    <submittedName>
        <fullName evidence="1">Uncharacterized protein</fullName>
    </submittedName>
</protein>
<reference evidence="1" key="2">
    <citation type="submission" date="2024-10" db="UniProtKB">
        <authorList>
            <consortium name="EnsemblProtists"/>
        </authorList>
    </citation>
    <scope>IDENTIFICATION</scope>
</reference>